<comment type="caution">
    <text evidence="1">The sequence shown here is derived from an EMBL/GenBank/DDBJ whole genome shotgun (WGS) entry which is preliminary data.</text>
</comment>
<accession>A0A5B7DQ75</accession>
<protein>
    <submittedName>
        <fullName evidence="1">Uncharacterized protein</fullName>
    </submittedName>
</protein>
<name>A0A5B7DQ75_PORTR</name>
<organism evidence="1 2">
    <name type="scientific">Portunus trituberculatus</name>
    <name type="common">Swimming crab</name>
    <name type="synonym">Neptunus trituberculatus</name>
    <dbReference type="NCBI Taxonomy" id="210409"/>
    <lineage>
        <taxon>Eukaryota</taxon>
        <taxon>Metazoa</taxon>
        <taxon>Ecdysozoa</taxon>
        <taxon>Arthropoda</taxon>
        <taxon>Crustacea</taxon>
        <taxon>Multicrustacea</taxon>
        <taxon>Malacostraca</taxon>
        <taxon>Eumalacostraca</taxon>
        <taxon>Eucarida</taxon>
        <taxon>Decapoda</taxon>
        <taxon>Pleocyemata</taxon>
        <taxon>Brachyura</taxon>
        <taxon>Eubrachyura</taxon>
        <taxon>Portunoidea</taxon>
        <taxon>Portunidae</taxon>
        <taxon>Portuninae</taxon>
        <taxon>Portunus</taxon>
    </lineage>
</organism>
<dbReference type="Proteomes" id="UP000324222">
    <property type="component" value="Unassembled WGS sequence"/>
</dbReference>
<proteinExistence type="predicted"/>
<sequence>MWYVGDQPRTHPPYFHYFLWENHVRLTNFRSKNNFDIPYPLLPDRNHSVDLGGDVRSFLNLPHLYNSVNEGYVSFVSNQVNCWIPQAYINFWQQCTPKKEQPQLQHRH</sequence>
<dbReference type="AlphaFoldDB" id="A0A5B7DQ75"/>
<dbReference type="EMBL" id="VSRR010001176">
    <property type="protein sequence ID" value="MPC23184.1"/>
    <property type="molecule type" value="Genomic_DNA"/>
</dbReference>
<gene>
    <name evidence="1" type="ORF">E2C01_016223</name>
</gene>
<keyword evidence="2" id="KW-1185">Reference proteome</keyword>
<evidence type="ECO:0000313" key="1">
    <source>
        <dbReference type="EMBL" id="MPC23184.1"/>
    </source>
</evidence>
<evidence type="ECO:0000313" key="2">
    <source>
        <dbReference type="Proteomes" id="UP000324222"/>
    </source>
</evidence>
<reference evidence="1 2" key="1">
    <citation type="submission" date="2019-05" db="EMBL/GenBank/DDBJ databases">
        <title>Another draft genome of Portunus trituberculatus and its Hox gene families provides insights of decapod evolution.</title>
        <authorList>
            <person name="Jeong J.-H."/>
            <person name="Song I."/>
            <person name="Kim S."/>
            <person name="Choi T."/>
            <person name="Kim D."/>
            <person name="Ryu S."/>
            <person name="Kim W."/>
        </authorList>
    </citation>
    <scope>NUCLEOTIDE SEQUENCE [LARGE SCALE GENOMIC DNA]</scope>
    <source>
        <tissue evidence="1">Muscle</tissue>
    </source>
</reference>